<accession>A0ACA9Y834</accession>
<proteinExistence type="predicted"/>
<dbReference type="Proteomes" id="UP001152531">
    <property type="component" value="Unassembled WGS sequence"/>
</dbReference>
<comment type="caution">
    <text evidence="1">The sequence shown here is derived from an EMBL/GenBank/DDBJ whole genome shotgun (WGS) entry which is preliminary data.</text>
</comment>
<organism evidence="1 2">
    <name type="scientific">[Candida] jaroonii</name>
    <dbReference type="NCBI Taxonomy" id="467808"/>
    <lineage>
        <taxon>Eukaryota</taxon>
        <taxon>Fungi</taxon>
        <taxon>Dikarya</taxon>
        <taxon>Ascomycota</taxon>
        <taxon>Saccharomycotina</taxon>
        <taxon>Pichiomycetes</taxon>
        <taxon>Debaryomycetaceae</taxon>
        <taxon>Yamadazyma</taxon>
    </lineage>
</organism>
<dbReference type="EMBL" id="CALSDN010000004">
    <property type="protein sequence ID" value="CAH6720848.1"/>
    <property type="molecule type" value="Genomic_DNA"/>
</dbReference>
<evidence type="ECO:0000313" key="1">
    <source>
        <dbReference type="EMBL" id="CAH6720848.1"/>
    </source>
</evidence>
<evidence type="ECO:0000313" key="2">
    <source>
        <dbReference type="Proteomes" id="UP001152531"/>
    </source>
</evidence>
<reference evidence="1" key="1">
    <citation type="submission" date="2022-06" db="EMBL/GenBank/DDBJ databases">
        <authorList>
            <person name="Legras J.-L."/>
            <person name="Devillers H."/>
            <person name="Grondin C."/>
        </authorList>
    </citation>
    <scope>NUCLEOTIDE SEQUENCE</scope>
    <source>
        <strain evidence="1">CLIB 1444</strain>
    </source>
</reference>
<protein>
    <submittedName>
        <fullName evidence="1">Uncharacterized protein</fullName>
    </submittedName>
</protein>
<gene>
    <name evidence="1" type="ORF">CLIB1444_04S09296</name>
</gene>
<sequence>MKDYHLIIEKKEDIVKFRVIEPDKWAHYKVPGISLCVLGLSYGVFRYNNTQDLMDSLWIVLPLVMIAILLCRQGREDSMMIIKNIGVQLHSQTHWKFVKSDKNLFVPLTNIIDLVIHEGFYGYGNVIFYMCILTKNTNDNEMIKIVFSQLLPRKEMLVDIWRESRQVMFSGNRHWRRIPGQGLRPVV</sequence>
<keyword evidence="2" id="KW-1185">Reference proteome</keyword>
<name>A0ACA9Y834_9ASCO</name>